<keyword evidence="4" id="KW-1185">Reference proteome</keyword>
<dbReference type="InterPro" id="IPR016773">
    <property type="entry name" value="Fe3_uptake_reg_CjrA_prd"/>
</dbReference>
<gene>
    <name evidence="3" type="ORF">DSOUD_1844</name>
</gene>
<evidence type="ECO:0000259" key="2">
    <source>
        <dbReference type="Pfam" id="PF04187"/>
    </source>
</evidence>
<protein>
    <submittedName>
        <fullName evidence="3">Putative iron-regulated protein</fullName>
    </submittedName>
</protein>
<reference evidence="3 4" key="1">
    <citation type="submission" date="2015-07" db="EMBL/GenBank/DDBJ databases">
        <title>Isolation and Genomic Characterization of a Novel Halophilic Metal-Reducing Deltaproteobacterium from the Deep Subsurface.</title>
        <authorList>
            <person name="Badalamenti J.P."/>
            <person name="Summers Z.M."/>
            <person name="Gralnick J.A."/>
            <person name="Bond D.R."/>
        </authorList>
    </citation>
    <scope>NUCLEOTIDE SEQUENCE [LARGE SCALE GENOMIC DNA]</scope>
    <source>
        <strain evidence="3 4">WTL</strain>
    </source>
</reference>
<dbReference type="Pfam" id="PF04187">
    <property type="entry name" value="Cofac_haem_bdg"/>
    <property type="match status" value="1"/>
</dbReference>
<dbReference type="RefSeq" id="WP_053550700.1">
    <property type="nucleotide sequence ID" value="NZ_CP010802.1"/>
</dbReference>
<evidence type="ECO:0000256" key="1">
    <source>
        <dbReference type="SAM" id="SignalP"/>
    </source>
</evidence>
<dbReference type="PATRIC" id="fig|1603606.3.peg.1998"/>
<dbReference type="Proteomes" id="UP000057158">
    <property type="component" value="Chromosome"/>
</dbReference>
<proteinExistence type="predicted"/>
<feature type="chain" id="PRO_5005791621" evidence="1">
    <location>
        <begin position="24"/>
        <end position="282"/>
    </location>
</feature>
<organism evidence="3 4">
    <name type="scientific">Desulfuromonas soudanensis</name>
    <dbReference type="NCBI Taxonomy" id="1603606"/>
    <lineage>
        <taxon>Bacteria</taxon>
        <taxon>Pseudomonadati</taxon>
        <taxon>Thermodesulfobacteriota</taxon>
        <taxon>Desulfuromonadia</taxon>
        <taxon>Desulfuromonadales</taxon>
        <taxon>Desulfuromonadaceae</taxon>
        <taxon>Desulfuromonas</taxon>
    </lineage>
</organism>
<dbReference type="PIRSF" id="PIRSF020419">
    <property type="entry name" value="Fe_uptake_reg_CjrA_prd"/>
    <property type="match status" value="1"/>
</dbReference>
<feature type="domain" description="Haem-binding uptake Tiki superfamily ChaN" evidence="2">
    <location>
        <begin position="39"/>
        <end position="240"/>
    </location>
</feature>
<dbReference type="CDD" id="cd14727">
    <property type="entry name" value="ChanN-like"/>
    <property type="match status" value="1"/>
</dbReference>
<evidence type="ECO:0000313" key="3">
    <source>
        <dbReference type="EMBL" id="ALC16616.1"/>
    </source>
</evidence>
<dbReference type="AlphaFoldDB" id="A0A0M4CWY1"/>
<dbReference type="InterPro" id="IPR007314">
    <property type="entry name" value="Cofac_haem-bd_dom"/>
</dbReference>
<keyword evidence="1" id="KW-0732">Signal</keyword>
<dbReference type="SUPFAM" id="SSF159501">
    <property type="entry name" value="EreA/ChaN-like"/>
    <property type="match status" value="1"/>
</dbReference>
<dbReference type="STRING" id="1603606.DSOUD_1844"/>
<sequence>MKRLFPILLAGLLALATPIPGKAHILQLDEGKYVSFAEVLKDLSTTRVVFMGELHDHAGHHRAQLQVIRALHNRGVTLAVGLEMFRSDSQQALDRWVAGESREEEFLRDYEENWSLWPVYREIFLFAREHGVKLVGLNLSRKITGQVASKGMDSLSPEQLGELPGVRCVVDPPYRSFIQRTLGAHVHKGAVFENFCEAQLLWDTAMARTLMNFLGTHPEHLVVVLAGSGHAWHYGIPRQLRDLGETNLRVLLPEIPGRIEEGTATANEADYLMIGLDRGGLH</sequence>
<evidence type="ECO:0000313" key="4">
    <source>
        <dbReference type="Proteomes" id="UP000057158"/>
    </source>
</evidence>
<accession>A0A0M4CWY1</accession>
<dbReference type="KEGG" id="des:DSOUD_1844"/>
<dbReference type="OrthoDB" id="9795827at2"/>
<name>A0A0M4CWY1_9BACT</name>
<dbReference type="EMBL" id="CP010802">
    <property type="protein sequence ID" value="ALC16616.1"/>
    <property type="molecule type" value="Genomic_DNA"/>
</dbReference>
<feature type="signal peptide" evidence="1">
    <location>
        <begin position="1"/>
        <end position="23"/>
    </location>
</feature>
<dbReference type="Gene3D" id="3.40.50.11550">
    <property type="match status" value="1"/>
</dbReference>